<dbReference type="PROSITE" id="PS00455">
    <property type="entry name" value="AMP_BINDING"/>
    <property type="match status" value="1"/>
</dbReference>
<dbReference type="InterPro" id="IPR000873">
    <property type="entry name" value="AMP-dep_synth/lig_dom"/>
</dbReference>
<dbReference type="Proteomes" id="UP001501074">
    <property type="component" value="Unassembled WGS sequence"/>
</dbReference>
<keyword evidence="4" id="KW-1185">Reference proteome</keyword>
<evidence type="ECO:0000256" key="1">
    <source>
        <dbReference type="ARBA" id="ARBA00006432"/>
    </source>
</evidence>
<name>A0ABP7A9Q7_9ACTN</name>
<dbReference type="Gene3D" id="3.30.300.30">
    <property type="match status" value="1"/>
</dbReference>
<reference evidence="4" key="1">
    <citation type="journal article" date="2019" name="Int. J. Syst. Evol. Microbiol.">
        <title>The Global Catalogue of Microorganisms (GCM) 10K type strain sequencing project: providing services to taxonomists for standard genome sequencing and annotation.</title>
        <authorList>
            <consortium name="The Broad Institute Genomics Platform"/>
            <consortium name="The Broad Institute Genome Sequencing Center for Infectious Disease"/>
            <person name="Wu L."/>
            <person name="Ma J."/>
        </authorList>
    </citation>
    <scope>NUCLEOTIDE SEQUENCE [LARGE SCALE GENOMIC DNA]</scope>
    <source>
        <strain evidence="4">JCM 16902</strain>
    </source>
</reference>
<dbReference type="EMBL" id="BAAAZO010000010">
    <property type="protein sequence ID" value="GAA3627626.1"/>
    <property type="molecule type" value="Genomic_DNA"/>
</dbReference>
<dbReference type="RefSeq" id="WP_231488927.1">
    <property type="nucleotide sequence ID" value="NZ_BAAAZO010000010.1"/>
</dbReference>
<sequence length="580" mass="61496">MPETFTTADPPTADEPLLRWLTQASGDAGLHVATPTSGWNYTSYRDLAVRVKVFAAGLQAQDLRHGDVVTLMVSESEQFVVSFFGCLLAGVTPSTVMPRGLFRKADGYISHVSGILTAADPALVVAGEESQAYAEEAVKVSGLPSPVVTFTAVRESGAQGPPVRVPDDRPPGRTALLQFTSGSSGDPKGVRVSWGALTANVGAIRDWLGLTPQDRFAGWLPLFHDMGLIGQMLTSITSGVDTWILSPEQFIRNPGRWVECFGKYGATITTSPSFGYSYAARRVSPDDLAGYDFSRWRIAILGAERIDPVGVNDFTRLAAPFGFDPHALVGAYGLAEATLAVTGARPADGSPLATAHSTVVEPGSPVGARRDGLLGRDRGTGEHLVGCGRPLSGLVVRVLDDEGAEVPDGALGEITISGTSLADGYVLGDRRRIDFDPAGHRTGDAGFLLDGDLFVVGRIGDGIKVRGAMVFAEDLEAELERVSGTRAGQVAVLLGRSGGCDRAVVLIESSSPERWNDRIGTIVSTVRARTSPEFDCPVYAGRSGAIARTSSGKPRRRVLWRDYLAGGLTDWQLATQEGRS</sequence>
<dbReference type="InterPro" id="IPR020845">
    <property type="entry name" value="AMP-binding_CS"/>
</dbReference>
<dbReference type="PANTHER" id="PTHR22754:SF32">
    <property type="entry name" value="DISCO-INTERACTING PROTEIN 2"/>
    <property type="match status" value="1"/>
</dbReference>
<gene>
    <name evidence="3" type="ORF">GCM10022223_51160</name>
</gene>
<comment type="caution">
    <text evidence="3">The sequence shown here is derived from an EMBL/GenBank/DDBJ whole genome shotgun (WGS) entry which is preliminary data.</text>
</comment>
<protein>
    <recommendedName>
        <fullName evidence="2">AMP-dependent synthetase/ligase domain-containing protein</fullName>
    </recommendedName>
</protein>
<evidence type="ECO:0000313" key="4">
    <source>
        <dbReference type="Proteomes" id="UP001501074"/>
    </source>
</evidence>
<proteinExistence type="inferred from homology"/>
<accession>A0ABP7A9Q7</accession>
<dbReference type="PANTHER" id="PTHR22754">
    <property type="entry name" value="DISCO-INTERACTING PROTEIN 2 DIP2 -RELATED"/>
    <property type="match status" value="1"/>
</dbReference>
<organism evidence="3 4">
    <name type="scientific">Kineosporia mesophila</name>
    <dbReference type="NCBI Taxonomy" id="566012"/>
    <lineage>
        <taxon>Bacteria</taxon>
        <taxon>Bacillati</taxon>
        <taxon>Actinomycetota</taxon>
        <taxon>Actinomycetes</taxon>
        <taxon>Kineosporiales</taxon>
        <taxon>Kineosporiaceae</taxon>
        <taxon>Kineosporia</taxon>
    </lineage>
</organism>
<dbReference type="InterPro" id="IPR045851">
    <property type="entry name" value="AMP-bd_C_sf"/>
</dbReference>
<feature type="domain" description="AMP-dependent synthetase/ligase" evidence="2">
    <location>
        <begin position="37"/>
        <end position="425"/>
    </location>
</feature>
<evidence type="ECO:0000259" key="2">
    <source>
        <dbReference type="Pfam" id="PF00501"/>
    </source>
</evidence>
<dbReference type="SUPFAM" id="SSF56801">
    <property type="entry name" value="Acetyl-CoA synthetase-like"/>
    <property type="match status" value="1"/>
</dbReference>
<dbReference type="Pfam" id="PF00501">
    <property type="entry name" value="AMP-binding"/>
    <property type="match status" value="1"/>
</dbReference>
<dbReference type="InterPro" id="IPR042099">
    <property type="entry name" value="ANL_N_sf"/>
</dbReference>
<dbReference type="Gene3D" id="3.40.50.12780">
    <property type="entry name" value="N-terminal domain of ligase-like"/>
    <property type="match status" value="1"/>
</dbReference>
<comment type="similarity">
    <text evidence="1">Belongs to the ATP-dependent AMP-binding enzyme family.</text>
</comment>
<evidence type="ECO:0000313" key="3">
    <source>
        <dbReference type="EMBL" id="GAA3627626.1"/>
    </source>
</evidence>